<keyword evidence="3" id="KW-0238">DNA-binding</keyword>
<accession>A0A318LJ03</accession>
<evidence type="ECO:0000313" key="4">
    <source>
        <dbReference type="Proteomes" id="UP000247892"/>
    </source>
</evidence>
<dbReference type="Gene3D" id="6.10.30.10">
    <property type="match status" value="2"/>
</dbReference>
<protein>
    <submittedName>
        <fullName evidence="3">DNA-binding protein</fullName>
    </submittedName>
</protein>
<dbReference type="Pfam" id="PF01796">
    <property type="entry name" value="OB_ChsH2_C"/>
    <property type="match status" value="2"/>
</dbReference>
<dbReference type="GO" id="GO:0003677">
    <property type="term" value="F:DNA binding"/>
    <property type="evidence" value="ECO:0007669"/>
    <property type="project" value="UniProtKB-KW"/>
</dbReference>
<proteinExistence type="predicted"/>
<dbReference type="SUPFAM" id="SSF50249">
    <property type="entry name" value="Nucleic acid-binding proteins"/>
    <property type="match status" value="2"/>
</dbReference>
<feature type="domain" description="ChsH2 C-terminal OB-fold" evidence="1">
    <location>
        <begin position="73"/>
        <end position="135"/>
    </location>
</feature>
<dbReference type="PANTHER" id="PTHR34075:SF5">
    <property type="entry name" value="BLR3430 PROTEIN"/>
    <property type="match status" value="1"/>
</dbReference>
<dbReference type="EMBL" id="MASU01000007">
    <property type="protein sequence ID" value="PXY30599.1"/>
    <property type="molecule type" value="Genomic_DNA"/>
</dbReference>
<feature type="domain" description="ChsH2 rubredoxin-like zinc ribbon" evidence="2">
    <location>
        <begin position="202"/>
        <end position="233"/>
    </location>
</feature>
<dbReference type="OrthoDB" id="5124195at2"/>
<keyword evidence="4" id="KW-1185">Reference proteome</keyword>
<feature type="domain" description="ChsH2 C-terminal OB-fold" evidence="1">
    <location>
        <begin position="237"/>
        <end position="302"/>
    </location>
</feature>
<dbReference type="Pfam" id="PF12172">
    <property type="entry name" value="zf-ChsH2"/>
    <property type="match status" value="1"/>
</dbReference>
<sequence>MTAAETETPETPLSAPLDVGFDYTRSVGPVLGRFVNALRERRVMGVRGDDGRVHVPPVEYDPDTARALTDFTDVADEGTVVSWSWVAEPLEGQPLQRPFAWALIRLDGADTCLLHAVDAGSPSKISTGMRVKARWADATVGHIRDIVCFTGVDAPPDDPAPAPPAPPVAEQAEGEPVRTVITPIHLHYLHSASPEESRYLRGLAEGRLLGQRCPACGKVYVPPRGACPTDGVPTTDEVELPDTGIVTTFCIVNVPFLGQRIKPPYVAAYILLDGADIAFLHLVLGCEASEVRMGMRVRAAWKPREEWSTTLENIAHFEPTGEPDAPYESFAHHL</sequence>
<dbReference type="AlphaFoldDB" id="A0A318LJ03"/>
<evidence type="ECO:0000259" key="2">
    <source>
        <dbReference type="Pfam" id="PF12172"/>
    </source>
</evidence>
<dbReference type="InterPro" id="IPR002878">
    <property type="entry name" value="ChsH2_C"/>
</dbReference>
<dbReference type="InterPro" id="IPR052513">
    <property type="entry name" value="Thioester_dehydratase-like"/>
</dbReference>
<evidence type="ECO:0000259" key="1">
    <source>
        <dbReference type="Pfam" id="PF01796"/>
    </source>
</evidence>
<evidence type="ECO:0000313" key="3">
    <source>
        <dbReference type="EMBL" id="PXY30599.1"/>
    </source>
</evidence>
<dbReference type="InterPro" id="IPR022002">
    <property type="entry name" value="ChsH2_Znr"/>
</dbReference>
<dbReference type="RefSeq" id="WP_110338579.1">
    <property type="nucleotide sequence ID" value="NZ_JBHVKT010000036.1"/>
</dbReference>
<organism evidence="3 4">
    <name type="scientific">Prauserella flavalba</name>
    <dbReference type="NCBI Taxonomy" id="1477506"/>
    <lineage>
        <taxon>Bacteria</taxon>
        <taxon>Bacillati</taxon>
        <taxon>Actinomycetota</taxon>
        <taxon>Actinomycetes</taxon>
        <taxon>Pseudonocardiales</taxon>
        <taxon>Pseudonocardiaceae</taxon>
        <taxon>Prauserella</taxon>
    </lineage>
</organism>
<dbReference type="Gene3D" id="2.40.50.140">
    <property type="entry name" value="Nucleic acid-binding proteins"/>
    <property type="match status" value="1"/>
</dbReference>
<name>A0A318LJ03_9PSEU</name>
<dbReference type="InterPro" id="IPR012340">
    <property type="entry name" value="NA-bd_OB-fold"/>
</dbReference>
<dbReference type="PANTHER" id="PTHR34075">
    <property type="entry name" value="BLR3430 PROTEIN"/>
    <property type="match status" value="1"/>
</dbReference>
<dbReference type="Proteomes" id="UP000247892">
    <property type="component" value="Unassembled WGS sequence"/>
</dbReference>
<comment type="caution">
    <text evidence="3">The sequence shown here is derived from an EMBL/GenBank/DDBJ whole genome shotgun (WGS) entry which is preliminary data.</text>
</comment>
<reference evidence="3 4" key="1">
    <citation type="submission" date="2016-07" db="EMBL/GenBank/DDBJ databases">
        <title>Draft genome sequence of Prauserella sp. YIM 121212, isolated from alkaline soil.</title>
        <authorList>
            <person name="Ruckert C."/>
            <person name="Albersmeier A."/>
            <person name="Jiang C.-L."/>
            <person name="Jiang Y."/>
            <person name="Kalinowski J."/>
            <person name="Schneider O."/>
            <person name="Winkler A."/>
            <person name="Zotchev S.B."/>
        </authorList>
    </citation>
    <scope>NUCLEOTIDE SEQUENCE [LARGE SCALE GENOMIC DNA]</scope>
    <source>
        <strain evidence="3 4">YIM 121212</strain>
    </source>
</reference>
<gene>
    <name evidence="3" type="ORF">BA062_18795</name>
</gene>